<keyword evidence="8" id="KW-1185">Reference proteome</keyword>
<dbReference type="FunFam" id="3.30.70.360:FF:000001">
    <property type="entry name" value="N-acetyldiaminopimelate deacetylase"/>
    <property type="match status" value="1"/>
</dbReference>
<dbReference type="Proteomes" id="UP000033558">
    <property type="component" value="Unassembled WGS sequence"/>
</dbReference>
<feature type="domain" description="Peptidase M20 dimerisation" evidence="6">
    <location>
        <begin position="186"/>
        <end position="282"/>
    </location>
</feature>
<evidence type="ECO:0000313" key="8">
    <source>
        <dbReference type="Proteomes" id="UP000033558"/>
    </source>
</evidence>
<dbReference type="InterPro" id="IPR011650">
    <property type="entry name" value="Peptidase_M20_dimer"/>
</dbReference>
<dbReference type="Gene3D" id="3.30.70.360">
    <property type="match status" value="1"/>
</dbReference>
<dbReference type="NCBIfam" id="TIGR01891">
    <property type="entry name" value="amidohydrolases"/>
    <property type="match status" value="1"/>
</dbReference>
<gene>
    <name evidence="7" type="ORF">JG30_05070</name>
</gene>
<evidence type="ECO:0000256" key="5">
    <source>
        <dbReference type="PIRSR" id="PIRSR005962-1"/>
    </source>
</evidence>
<protein>
    <submittedName>
        <fullName evidence="7">Peptidase, M20D family</fullName>
    </submittedName>
</protein>
<keyword evidence="4" id="KW-0457">Lysine biosynthesis</keyword>
<dbReference type="PANTHER" id="PTHR11014:SF63">
    <property type="entry name" value="METALLOPEPTIDASE, PUTATIVE (AFU_ORTHOLOGUE AFUA_6G09600)-RELATED"/>
    <property type="match status" value="1"/>
</dbReference>
<evidence type="ECO:0000256" key="3">
    <source>
        <dbReference type="ARBA" id="ARBA00022915"/>
    </source>
</evidence>
<dbReference type="GO" id="GO:0046872">
    <property type="term" value="F:metal ion binding"/>
    <property type="evidence" value="ECO:0007669"/>
    <property type="project" value="UniProtKB-KW"/>
</dbReference>
<keyword evidence="1" id="KW-0028">Amino-acid biosynthesis</keyword>
<dbReference type="SUPFAM" id="SSF55031">
    <property type="entry name" value="Bacterial exopeptidase dimerisation domain"/>
    <property type="match status" value="1"/>
</dbReference>
<organism evidence="7 8">
    <name type="scientific">Bombilactobacillus mellifer</name>
    <dbReference type="NCBI Taxonomy" id="1218492"/>
    <lineage>
        <taxon>Bacteria</taxon>
        <taxon>Bacillati</taxon>
        <taxon>Bacillota</taxon>
        <taxon>Bacilli</taxon>
        <taxon>Lactobacillales</taxon>
        <taxon>Lactobacillaceae</taxon>
        <taxon>Bombilactobacillus</taxon>
    </lineage>
</organism>
<keyword evidence="5" id="KW-0479">Metal-binding</keyword>
<dbReference type="PANTHER" id="PTHR11014">
    <property type="entry name" value="PEPTIDASE M20 FAMILY MEMBER"/>
    <property type="match status" value="1"/>
</dbReference>
<dbReference type="GO" id="GO:0019877">
    <property type="term" value="P:diaminopimelate biosynthetic process"/>
    <property type="evidence" value="ECO:0007669"/>
    <property type="project" value="UniProtKB-KW"/>
</dbReference>
<dbReference type="AlphaFoldDB" id="A0A0F4LXL0"/>
<dbReference type="InterPro" id="IPR036264">
    <property type="entry name" value="Bact_exopeptidase_dim_dom"/>
</dbReference>
<sequence length="389" mass="42532">MDKSWVDLIPETEMIQWRRHLHRHPERSFHEEKTCAYIIKKLQSFGNIEIEQPTATSVLGTIQGQQPGKKILIRADIDALPVQEDTGLEFASENPGLMHACGHDTHTAILLATAQVLVKLREQFSGTVQVLFQHAEELPPGGAREIVASGYLHDLDAAIGLHIMSMAPTGSIQIVPEGAWSTYSDTLELTIHGRGSHGTMPQNGVDPIIVGTEIVNQFQTVISRFAAPDDVVVINVGEFQAGHAANVIPETAHLSASIRTIDQQTREKVAQRIQDIVKNTCATYGATPEMEYDFYYDAVMNDPAVTKVVWQSAEDVLGPEFVHKSKRNSGSEDFSAYGKVAPLCYFVLGGGTAADGYQYANHSSKFVIDEASLINGVKTEVAATLNLLK</sequence>
<evidence type="ECO:0000259" key="6">
    <source>
        <dbReference type="Pfam" id="PF07687"/>
    </source>
</evidence>
<keyword evidence="2" id="KW-0378">Hydrolase</keyword>
<feature type="binding site" evidence="5">
    <location>
        <position position="362"/>
    </location>
    <ligand>
        <name>Mn(2+)</name>
        <dbReference type="ChEBI" id="CHEBI:29035"/>
        <label>2</label>
    </ligand>
</feature>
<dbReference type="GO" id="GO:0050118">
    <property type="term" value="F:N-acetyldiaminopimelate deacetylase activity"/>
    <property type="evidence" value="ECO:0007669"/>
    <property type="project" value="UniProtKB-ARBA"/>
</dbReference>
<dbReference type="GO" id="GO:0009085">
    <property type="term" value="P:lysine biosynthetic process"/>
    <property type="evidence" value="ECO:0007669"/>
    <property type="project" value="UniProtKB-KW"/>
</dbReference>
<evidence type="ECO:0000256" key="4">
    <source>
        <dbReference type="ARBA" id="ARBA00023154"/>
    </source>
</evidence>
<dbReference type="InterPro" id="IPR002933">
    <property type="entry name" value="Peptidase_M20"/>
</dbReference>
<dbReference type="SUPFAM" id="SSF53187">
    <property type="entry name" value="Zn-dependent exopeptidases"/>
    <property type="match status" value="1"/>
</dbReference>
<keyword evidence="3" id="KW-0220">Diaminopimelate biosynthesis</keyword>
<accession>A0A0F4LXL0</accession>
<keyword evidence="5" id="KW-0464">Manganese</keyword>
<dbReference type="STRING" id="1218492.JG30_05070"/>
<dbReference type="OrthoDB" id="9776731at2"/>
<dbReference type="Pfam" id="PF07687">
    <property type="entry name" value="M20_dimer"/>
    <property type="match status" value="1"/>
</dbReference>
<name>A0A0F4LXL0_9LACO</name>
<comment type="caution">
    <text evidence="7">The sequence shown here is derived from an EMBL/GenBank/DDBJ whole genome shotgun (WGS) entry which is preliminary data.</text>
</comment>
<feature type="binding site" evidence="5">
    <location>
        <position position="162"/>
    </location>
    <ligand>
        <name>Mn(2+)</name>
        <dbReference type="ChEBI" id="CHEBI:29035"/>
        <label>2</label>
    </ligand>
</feature>
<dbReference type="PATRIC" id="fig|1218492.5.peg.632"/>
<feature type="binding site" evidence="5">
    <location>
        <position position="101"/>
    </location>
    <ligand>
        <name>Mn(2+)</name>
        <dbReference type="ChEBI" id="CHEBI:29035"/>
        <label>2</label>
    </ligand>
</feature>
<dbReference type="PIRSF" id="PIRSF005962">
    <property type="entry name" value="Pept_M20D_amidohydro"/>
    <property type="match status" value="1"/>
</dbReference>
<dbReference type="Pfam" id="PF01546">
    <property type="entry name" value="Peptidase_M20"/>
    <property type="match status" value="1"/>
</dbReference>
<feature type="binding site" evidence="5">
    <location>
        <position position="137"/>
    </location>
    <ligand>
        <name>Mn(2+)</name>
        <dbReference type="ChEBI" id="CHEBI:29035"/>
        <label>2</label>
    </ligand>
</feature>
<proteinExistence type="predicted"/>
<dbReference type="EMBL" id="JXJQ01000006">
    <property type="protein sequence ID" value="KJY62306.1"/>
    <property type="molecule type" value="Genomic_DNA"/>
</dbReference>
<reference evidence="7 8" key="1">
    <citation type="submission" date="2015-01" db="EMBL/GenBank/DDBJ databases">
        <title>Comparative genomics of the lactic acid bacteria isolated from the honey bee gut.</title>
        <authorList>
            <person name="Ellegaard K.M."/>
            <person name="Tamarit D."/>
            <person name="Javelind E."/>
            <person name="Olofsson T."/>
            <person name="Andersson S.G."/>
            <person name="Vasquez A."/>
        </authorList>
    </citation>
    <scope>NUCLEOTIDE SEQUENCE [LARGE SCALE GENOMIC DNA]</scope>
    <source>
        <strain evidence="7 8">Bin4</strain>
    </source>
</reference>
<dbReference type="HOGENOM" id="CLU_023257_0_1_9"/>
<dbReference type="InterPro" id="IPR017439">
    <property type="entry name" value="Amidohydrolase"/>
</dbReference>
<comment type="cofactor">
    <cofactor evidence="5">
        <name>Mn(2+)</name>
        <dbReference type="ChEBI" id="CHEBI:29035"/>
    </cofactor>
    <text evidence="5">The Mn(2+) ion enhances activity.</text>
</comment>
<dbReference type="RefSeq" id="WP_046315931.1">
    <property type="nucleotide sequence ID" value="NZ_JAMBJK010000006.1"/>
</dbReference>
<evidence type="ECO:0000313" key="7">
    <source>
        <dbReference type="EMBL" id="KJY62306.1"/>
    </source>
</evidence>
<evidence type="ECO:0000256" key="2">
    <source>
        <dbReference type="ARBA" id="ARBA00022801"/>
    </source>
</evidence>
<feature type="binding site" evidence="5">
    <location>
        <position position="103"/>
    </location>
    <ligand>
        <name>Mn(2+)</name>
        <dbReference type="ChEBI" id="CHEBI:29035"/>
        <label>2</label>
    </ligand>
</feature>
<dbReference type="Gene3D" id="3.40.630.10">
    <property type="entry name" value="Zn peptidases"/>
    <property type="match status" value="1"/>
</dbReference>
<evidence type="ECO:0000256" key="1">
    <source>
        <dbReference type="ARBA" id="ARBA00022605"/>
    </source>
</evidence>